<feature type="transmembrane region" description="Helical" evidence="1">
    <location>
        <begin position="6"/>
        <end position="29"/>
    </location>
</feature>
<keyword evidence="1" id="KW-0472">Membrane</keyword>
<dbReference type="Proteomes" id="UP000179242">
    <property type="component" value="Unassembled WGS sequence"/>
</dbReference>
<evidence type="ECO:0000256" key="1">
    <source>
        <dbReference type="SAM" id="Phobius"/>
    </source>
</evidence>
<evidence type="ECO:0000313" key="3">
    <source>
        <dbReference type="Proteomes" id="UP000179242"/>
    </source>
</evidence>
<dbReference type="PROSITE" id="PS00409">
    <property type="entry name" value="PROKAR_NTER_METHYL"/>
    <property type="match status" value="1"/>
</dbReference>
<keyword evidence="1" id="KW-1133">Transmembrane helix</keyword>
<name>A0A1F4U313_UNCSA</name>
<comment type="caution">
    <text evidence="2">The sequence shown here is derived from an EMBL/GenBank/DDBJ whole genome shotgun (WGS) entry which is preliminary data.</text>
</comment>
<dbReference type="NCBIfam" id="TIGR02532">
    <property type="entry name" value="IV_pilin_GFxxxE"/>
    <property type="match status" value="1"/>
</dbReference>
<reference evidence="2 3" key="1">
    <citation type="journal article" date="2016" name="Nat. Commun.">
        <title>Thousands of microbial genomes shed light on interconnected biogeochemical processes in an aquifer system.</title>
        <authorList>
            <person name="Anantharaman K."/>
            <person name="Brown C.T."/>
            <person name="Hug L.A."/>
            <person name="Sharon I."/>
            <person name="Castelle C.J."/>
            <person name="Probst A.J."/>
            <person name="Thomas B.C."/>
            <person name="Singh A."/>
            <person name="Wilkins M.J."/>
            <person name="Karaoz U."/>
            <person name="Brodie E.L."/>
            <person name="Williams K.H."/>
            <person name="Hubbard S.S."/>
            <person name="Banfield J.F."/>
        </authorList>
    </citation>
    <scope>NUCLEOTIDE SEQUENCE [LARGE SCALE GENOMIC DNA]</scope>
</reference>
<evidence type="ECO:0008006" key="4">
    <source>
        <dbReference type="Google" id="ProtNLM"/>
    </source>
</evidence>
<sequence>MKKAGFTLIEIIMAIVITGIIVISVASAYRQIVFSIGQNAKISKALDLSRLEFSIVNSIGYTDATLAGGYNNLTSNYQSSGFDLRRMVTYEAGDALSAQSLKHITVTVLSGSQTILSTDILRAKNVTYAP</sequence>
<dbReference type="AlphaFoldDB" id="A0A1F4U313"/>
<dbReference type="EMBL" id="MEUJ01000011">
    <property type="protein sequence ID" value="OGC39269.1"/>
    <property type="molecule type" value="Genomic_DNA"/>
</dbReference>
<evidence type="ECO:0000313" key="2">
    <source>
        <dbReference type="EMBL" id="OGC39269.1"/>
    </source>
</evidence>
<proteinExistence type="predicted"/>
<protein>
    <recommendedName>
        <fullName evidence="4">Prepilin-type N-terminal cleavage/methylation domain-containing protein</fullName>
    </recommendedName>
</protein>
<organism evidence="2 3">
    <name type="scientific">candidate division WOR-1 bacterium RIFOXYC2_FULL_46_14</name>
    <dbReference type="NCBI Taxonomy" id="1802587"/>
    <lineage>
        <taxon>Bacteria</taxon>
        <taxon>Bacillati</taxon>
        <taxon>Saganbacteria</taxon>
    </lineage>
</organism>
<dbReference type="InterPro" id="IPR012902">
    <property type="entry name" value="N_methyl_site"/>
</dbReference>
<dbReference type="Pfam" id="PF07963">
    <property type="entry name" value="N_methyl"/>
    <property type="match status" value="1"/>
</dbReference>
<accession>A0A1F4U313</accession>
<gene>
    <name evidence="2" type="ORF">A2438_07065</name>
</gene>
<keyword evidence="1" id="KW-0812">Transmembrane</keyword>